<evidence type="ECO:0000313" key="5">
    <source>
        <dbReference type="EMBL" id="SUU84674.1"/>
    </source>
</evidence>
<gene>
    <name evidence="5" type="ORF">NCTC12722_01872</name>
</gene>
<feature type="short sequence motif" description="GXSXG" evidence="2">
    <location>
        <begin position="99"/>
        <end position="103"/>
    </location>
</feature>
<proteinExistence type="predicted"/>
<dbReference type="EMBL" id="UIGB01000001">
    <property type="protein sequence ID" value="SUU84674.1"/>
    <property type="molecule type" value="Genomic_DNA"/>
</dbReference>
<dbReference type="RefSeq" id="WP_002715499.1">
    <property type="nucleotide sequence ID" value="NZ_UFSI01000001.1"/>
</dbReference>
<dbReference type="PROSITE" id="PS51635">
    <property type="entry name" value="PNPLA"/>
    <property type="match status" value="1"/>
</dbReference>
<dbReference type="GO" id="GO:0016042">
    <property type="term" value="P:lipid catabolic process"/>
    <property type="evidence" value="ECO:0007669"/>
    <property type="project" value="UniProtKB-UniRule"/>
</dbReference>
<feature type="active site" description="Nucleophile" evidence="2">
    <location>
        <position position="101"/>
    </location>
</feature>
<keyword evidence="2" id="KW-0442">Lipid degradation</keyword>
<dbReference type="OrthoDB" id="9790176at2"/>
<feature type="chain" id="PRO_5016747291" evidence="3">
    <location>
        <begin position="16"/>
        <end position="463"/>
    </location>
</feature>
<evidence type="ECO:0000256" key="3">
    <source>
        <dbReference type="SAM" id="SignalP"/>
    </source>
</evidence>
<dbReference type="PROSITE" id="PS51257">
    <property type="entry name" value="PROKAR_LIPOPROTEIN"/>
    <property type="match status" value="1"/>
</dbReference>
<name>A0A380W6U3_AFIFE</name>
<organism evidence="5 6">
    <name type="scientific">Afipia felis</name>
    <name type="common">Cat scratch disease bacillus</name>
    <dbReference type="NCBI Taxonomy" id="1035"/>
    <lineage>
        <taxon>Bacteria</taxon>
        <taxon>Pseudomonadati</taxon>
        <taxon>Pseudomonadota</taxon>
        <taxon>Alphaproteobacteria</taxon>
        <taxon>Hyphomicrobiales</taxon>
        <taxon>Nitrobacteraceae</taxon>
        <taxon>Afipia</taxon>
    </lineage>
</organism>
<feature type="signal peptide" evidence="3">
    <location>
        <begin position="1"/>
        <end position="15"/>
    </location>
</feature>
<keyword evidence="3" id="KW-0732">Signal</keyword>
<feature type="short sequence motif" description="DGA/G" evidence="2">
    <location>
        <begin position="283"/>
        <end position="285"/>
    </location>
</feature>
<sequence length="463" mass="49589">MARVRAILGSLSVCALLIGCATIRNDPVNVPGTPSDLANTLGPAFQENTSADETIIGLSFSGGGTRAAAYAYGVLSEMDRIPVRGTHGPMIDRVEFISGVSGGSVTAAYYGLRKKAGLADFREKFLLRNAEEGLQTDLNLATMGRALAGGINDSTGFPRWLDANLFNGVTFGEFRAIGKPRVWINASDIYNRTPFVFGAVTFNAICSDLSKYPLADAVAASAAVPVAFAPIVIQSFPKKCDQPLPAWVERVRRDRNAPPLLSGFANALAKYHDGAVPYIKLLDGGLVDNFGLSGFTIARLSSDTPYGPLSPKQAVKLRRALFLVVDASAPGPSPQWINTVEGPRGAELVRATADTALGASVAGSFTAFNSTMNDWQGALVRWRCGLSAADRARYGAGPRWNCRDIKFFIGRLGFDQLDPARARQLDNVPTRFHLPREQVDDVIDAGRDTLRASPVFKSFAASL</sequence>
<dbReference type="Proteomes" id="UP000254343">
    <property type="component" value="Unassembled WGS sequence"/>
</dbReference>
<keyword evidence="1 2" id="KW-0443">Lipid metabolism</keyword>
<evidence type="ECO:0000313" key="6">
    <source>
        <dbReference type="Proteomes" id="UP000254343"/>
    </source>
</evidence>
<dbReference type="AlphaFoldDB" id="A0A380W6U3"/>
<comment type="caution">
    <text evidence="2">Lacks conserved residue(s) required for the propagation of feature annotation.</text>
</comment>
<accession>A0A380W6U3</accession>
<evidence type="ECO:0000256" key="2">
    <source>
        <dbReference type="PROSITE-ProRule" id="PRU01161"/>
    </source>
</evidence>
<dbReference type="Gene3D" id="3.40.1090.10">
    <property type="entry name" value="Cytosolic phospholipase A2 catalytic domain"/>
    <property type="match status" value="2"/>
</dbReference>
<dbReference type="InterPro" id="IPR002641">
    <property type="entry name" value="PNPLA_dom"/>
</dbReference>
<dbReference type="GO" id="GO:0016787">
    <property type="term" value="F:hydrolase activity"/>
    <property type="evidence" value="ECO:0007669"/>
    <property type="project" value="UniProtKB-UniRule"/>
</dbReference>
<evidence type="ECO:0000256" key="1">
    <source>
        <dbReference type="ARBA" id="ARBA00023098"/>
    </source>
</evidence>
<dbReference type="InterPro" id="IPR016035">
    <property type="entry name" value="Acyl_Trfase/lysoPLipase"/>
</dbReference>
<feature type="domain" description="PNPLA" evidence="4">
    <location>
        <begin position="58"/>
        <end position="296"/>
    </location>
</feature>
<reference evidence="5 6" key="1">
    <citation type="submission" date="2018-06" db="EMBL/GenBank/DDBJ databases">
        <authorList>
            <consortium name="Pathogen Informatics"/>
            <person name="Doyle S."/>
        </authorList>
    </citation>
    <scope>NUCLEOTIDE SEQUENCE [LARGE SCALE GENOMIC DNA]</scope>
    <source>
        <strain evidence="5 6">NCTC12722</strain>
    </source>
</reference>
<dbReference type="SUPFAM" id="SSF52151">
    <property type="entry name" value="FabD/lysophospholipase-like"/>
    <property type="match status" value="1"/>
</dbReference>
<dbReference type="Pfam" id="PF01734">
    <property type="entry name" value="Patatin"/>
    <property type="match status" value="1"/>
</dbReference>
<keyword evidence="2" id="KW-0378">Hydrolase</keyword>
<evidence type="ECO:0000259" key="4">
    <source>
        <dbReference type="PROSITE" id="PS51635"/>
    </source>
</evidence>
<protein>
    <submittedName>
        <fullName evidence="5">Patatin</fullName>
    </submittedName>
</protein>
<feature type="active site" description="Proton acceptor" evidence="2">
    <location>
        <position position="283"/>
    </location>
</feature>